<dbReference type="AlphaFoldDB" id="A0A2Z6E362"/>
<dbReference type="RefSeq" id="WP_231700281.1">
    <property type="nucleotide sequence ID" value="NZ_AP018560.1"/>
</dbReference>
<keyword evidence="5" id="KW-1185">Reference proteome</keyword>
<dbReference type="Gene3D" id="2.40.30.170">
    <property type="match status" value="1"/>
</dbReference>
<evidence type="ECO:0000256" key="2">
    <source>
        <dbReference type="SAM" id="MobiDB-lite"/>
    </source>
</evidence>
<evidence type="ECO:0000313" key="4">
    <source>
        <dbReference type="EMBL" id="BBD79402.1"/>
    </source>
</evidence>
<organism evidence="4 5">
    <name type="scientific">Aerosticca soli</name>
    <dbReference type="NCBI Taxonomy" id="2010829"/>
    <lineage>
        <taxon>Bacteria</taxon>
        <taxon>Pseudomonadati</taxon>
        <taxon>Pseudomonadota</taxon>
        <taxon>Gammaproteobacteria</taxon>
        <taxon>Lysobacterales</taxon>
        <taxon>Rhodanobacteraceae</taxon>
        <taxon>Aerosticca</taxon>
    </lineage>
</organism>
<accession>A0A2Z6E362</accession>
<dbReference type="GO" id="GO:0005886">
    <property type="term" value="C:plasma membrane"/>
    <property type="evidence" value="ECO:0007669"/>
    <property type="project" value="TreeGrafter"/>
</dbReference>
<dbReference type="KEGG" id="rbd:ALSL_0736"/>
<feature type="region of interest" description="Disordered" evidence="2">
    <location>
        <begin position="1"/>
        <end position="46"/>
    </location>
</feature>
<evidence type="ECO:0000256" key="1">
    <source>
        <dbReference type="SAM" id="Coils"/>
    </source>
</evidence>
<reference evidence="5" key="2">
    <citation type="submission" date="2018-06" db="EMBL/GenBank/DDBJ databases">
        <title>Genome sequence of Rhodanobacteraceae bacterium strain Dysh456.</title>
        <authorList>
            <person name="Fukui M."/>
        </authorList>
    </citation>
    <scope>NUCLEOTIDE SEQUENCE [LARGE SCALE GENOMIC DNA]</scope>
    <source>
        <strain evidence="5">Dysh456</strain>
    </source>
</reference>
<proteinExistence type="predicted"/>
<dbReference type="PANTHER" id="PTHR30438:SF2">
    <property type="entry name" value="MEMBRANE PROTEIN"/>
    <property type="match status" value="1"/>
</dbReference>
<dbReference type="Gene3D" id="1.10.287.470">
    <property type="entry name" value="Helix hairpin bin"/>
    <property type="match status" value="1"/>
</dbReference>
<keyword evidence="3" id="KW-0812">Transmembrane</keyword>
<gene>
    <name evidence="4" type="ORF">ALSL_0736</name>
</gene>
<reference evidence="5" key="1">
    <citation type="submission" date="2018-04" db="EMBL/GenBank/DDBJ databases">
        <authorList>
            <person name="Watanabe M."/>
            <person name="Kojima H."/>
        </authorList>
    </citation>
    <scope>NUCLEOTIDE SEQUENCE [LARGE SCALE GENOMIC DNA]</scope>
    <source>
        <strain evidence="5">Dysh456</strain>
    </source>
</reference>
<keyword evidence="3" id="KW-1133">Transmembrane helix</keyword>
<dbReference type="PRINTS" id="PR01490">
    <property type="entry name" value="RTXTOXIND"/>
</dbReference>
<dbReference type="FunFam" id="2.40.50.100:FF:000077">
    <property type="entry name" value="Glycoside hydrolase family 43"/>
    <property type="match status" value="1"/>
</dbReference>
<protein>
    <submittedName>
        <fullName evidence="4">HlyD family secretion protein</fullName>
    </submittedName>
</protein>
<dbReference type="EMBL" id="AP018560">
    <property type="protein sequence ID" value="BBD79402.1"/>
    <property type="molecule type" value="Genomic_DNA"/>
</dbReference>
<dbReference type="PANTHER" id="PTHR30438">
    <property type="entry name" value="36 KDA ANTIGEN-RELATED"/>
    <property type="match status" value="1"/>
</dbReference>
<dbReference type="Gene3D" id="2.40.50.100">
    <property type="match status" value="1"/>
</dbReference>
<keyword evidence="1" id="KW-0175">Coiled coil</keyword>
<evidence type="ECO:0000256" key="3">
    <source>
        <dbReference type="SAM" id="Phobius"/>
    </source>
</evidence>
<sequence>MQNDHPQDPSANDPNDPPAAPSRPTADDDVRETSGTSGTDAAAQARTARMRRRRRVLWLVLALVAVGAFAAWWALRPAGLPEGIASGNGRIEAIEIDIAAKIAGRVKEIYANEGDFVQAGQPVAKMDTAVLEAQREQAQAQVQRARIAVDTALTLVRQRTAEKKAADATVAQRKAELEAARKQLARSLELAPKGYVPRSTVDNDQASFEAARAAVAAAQAQAVAAAGAINQAQTQVVDARSAVVAAEASLRSIQADIDDSLLKAPRDGRVQYRVAQPGEVLAAGGTVLNMVDLSDVYMTFFLPTKQAGRVALGAEARLVLDAIPQYVIPARISFVEDVAQFTPKTVETQEEREKLMFRVKAQIDPELLRRHLSQVKTGLPGMAYVKLDARVPWPPELTAKVPQ</sequence>
<dbReference type="Proteomes" id="UP000270530">
    <property type="component" value="Chromosome"/>
</dbReference>
<dbReference type="FunFam" id="2.40.30.170:FF:000013">
    <property type="entry name" value="Glycoside hydrolase family 43"/>
    <property type="match status" value="1"/>
</dbReference>
<name>A0A2Z6E362_9GAMM</name>
<keyword evidence="3" id="KW-0472">Membrane</keyword>
<feature type="transmembrane region" description="Helical" evidence="3">
    <location>
        <begin position="56"/>
        <end position="75"/>
    </location>
</feature>
<dbReference type="SUPFAM" id="SSF111369">
    <property type="entry name" value="HlyD-like secretion proteins"/>
    <property type="match status" value="3"/>
</dbReference>
<feature type="coiled-coil region" evidence="1">
    <location>
        <begin position="128"/>
        <end position="183"/>
    </location>
</feature>
<evidence type="ECO:0000313" key="5">
    <source>
        <dbReference type="Proteomes" id="UP000270530"/>
    </source>
</evidence>